<name>A0AAQ4FAQ4_AMBAM</name>
<accession>A0AAQ4FAQ4</accession>
<sequence>MLKIFVFIFLLAVVVNGDDFDDGSSGESAEDSTNQPGEKPTPRLHQNGGGSGPFEPIPETEERKEYLSKP</sequence>
<evidence type="ECO:0000313" key="3">
    <source>
        <dbReference type="EMBL" id="KAK8783822.1"/>
    </source>
</evidence>
<keyword evidence="4" id="KW-1185">Reference proteome</keyword>
<evidence type="ECO:0008006" key="5">
    <source>
        <dbReference type="Google" id="ProtNLM"/>
    </source>
</evidence>
<dbReference type="AlphaFoldDB" id="A0AAQ4FAQ4"/>
<evidence type="ECO:0000256" key="1">
    <source>
        <dbReference type="SAM" id="MobiDB-lite"/>
    </source>
</evidence>
<proteinExistence type="predicted"/>
<feature type="compositionally biased region" description="Acidic residues" evidence="1">
    <location>
        <begin position="20"/>
        <end position="30"/>
    </location>
</feature>
<organism evidence="3 4">
    <name type="scientific">Amblyomma americanum</name>
    <name type="common">Lone star tick</name>
    <dbReference type="NCBI Taxonomy" id="6943"/>
    <lineage>
        <taxon>Eukaryota</taxon>
        <taxon>Metazoa</taxon>
        <taxon>Ecdysozoa</taxon>
        <taxon>Arthropoda</taxon>
        <taxon>Chelicerata</taxon>
        <taxon>Arachnida</taxon>
        <taxon>Acari</taxon>
        <taxon>Parasitiformes</taxon>
        <taxon>Ixodida</taxon>
        <taxon>Ixodoidea</taxon>
        <taxon>Ixodidae</taxon>
        <taxon>Amblyomminae</taxon>
        <taxon>Amblyomma</taxon>
    </lineage>
</organism>
<feature type="chain" id="PRO_5043007551" description="Secreted protein" evidence="2">
    <location>
        <begin position="18"/>
        <end position="70"/>
    </location>
</feature>
<reference evidence="3 4" key="1">
    <citation type="journal article" date="2023" name="Arcadia Sci">
        <title>De novo assembly of a long-read Amblyomma americanum tick genome.</title>
        <authorList>
            <person name="Chou S."/>
            <person name="Poskanzer K.E."/>
            <person name="Rollins M."/>
            <person name="Thuy-Boun P.S."/>
        </authorList>
    </citation>
    <scope>NUCLEOTIDE SEQUENCE [LARGE SCALE GENOMIC DNA]</scope>
    <source>
        <strain evidence="3">F_SG_1</strain>
        <tissue evidence="3">Salivary glands</tissue>
    </source>
</reference>
<keyword evidence="2" id="KW-0732">Signal</keyword>
<feature type="region of interest" description="Disordered" evidence="1">
    <location>
        <begin position="20"/>
        <end position="70"/>
    </location>
</feature>
<dbReference type="EMBL" id="JARKHS020005140">
    <property type="protein sequence ID" value="KAK8783822.1"/>
    <property type="molecule type" value="Genomic_DNA"/>
</dbReference>
<comment type="caution">
    <text evidence="3">The sequence shown here is derived from an EMBL/GenBank/DDBJ whole genome shotgun (WGS) entry which is preliminary data.</text>
</comment>
<gene>
    <name evidence="3" type="ORF">V5799_009812</name>
</gene>
<protein>
    <recommendedName>
        <fullName evidence="5">Secreted protein</fullName>
    </recommendedName>
</protein>
<evidence type="ECO:0000313" key="4">
    <source>
        <dbReference type="Proteomes" id="UP001321473"/>
    </source>
</evidence>
<evidence type="ECO:0000256" key="2">
    <source>
        <dbReference type="SAM" id="SignalP"/>
    </source>
</evidence>
<dbReference type="Proteomes" id="UP001321473">
    <property type="component" value="Unassembled WGS sequence"/>
</dbReference>
<feature type="signal peptide" evidence="2">
    <location>
        <begin position="1"/>
        <end position="17"/>
    </location>
</feature>
<feature type="compositionally biased region" description="Basic and acidic residues" evidence="1">
    <location>
        <begin position="60"/>
        <end position="70"/>
    </location>
</feature>